<accession>A0A4Z2GDY1</accession>
<keyword evidence="3" id="KW-1185">Reference proteome</keyword>
<dbReference type="AlphaFoldDB" id="A0A4Z2GDY1"/>
<organism evidence="2 3">
    <name type="scientific">Liparis tanakae</name>
    <name type="common">Tanaka's snailfish</name>
    <dbReference type="NCBI Taxonomy" id="230148"/>
    <lineage>
        <taxon>Eukaryota</taxon>
        <taxon>Metazoa</taxon>
        <taxon>Chordata</taxon>
        <taxon>Craniata</taxon>
        <taxon>Vertebrata</taxon>
        <taxon>Euteleostomi</taxon>
        <taxon>Actinopterygii</taxon>
        <taxon>Neopterygii</taxon>
        <taxon>Teleostei</taxon>
        <taxon>Neoteleostei</taxon>
        <taxon>Acanthomorphata</taxon>
        <taxon>Eupercaria</taxon>
        <taxon>Perciformes</taxon>
        <taxon>Cottioidei</taxon>
        <taxon>Cottales</taxon>
        <taxon>Liparidae</taxon>
        <taxon>Liparis</taxon>
    </lineage>
</organism>
<reference evidence="2 3" key="1">
    <citation type="submission" date="2019-03" db="EMBL/GenBank/DDBJ databases">
        <title>First draft genome of Liparis tanakae, snailfish: a comprehensive survey of snailfish specific genes.</title>
        <authorList>
            <person name="Kim W."/>
            <person name="Song I."/>
            <person name="Jeong J.-H."/>
            <person name="Kim D."/>
            <person name="Kim S."/>
            <person name="Ryu S."/>
            <person name="Song J.Y."/>
            <person name="Lee S.K."/>
        </authorList>
    </citation>
    <scope>NUCLEOTIDE SEQUENCE [LARGE SCALE GENOMIC DNA]</scope>
    <source>
        <tissue evidence="2">Muscle</tissue>
    </source>
</reference>
<dbReference type="EMBL" id="SRLO01000571">
    <property type="protein sequence ID" value="TNN51748.1"/>
    <property type="molecule type" value="Genomic_DNA"/>
</dbReference>
<dbReference type="Proteomes" id="UP000314294">
    <property type="component" value="Unassembled WGS sequence"/>
</dbReference>
<name>A0A4Z2GDY1_9TELE</name>
<proteinExistence type="predicted"/>
<comment type="caution">
    <text evidence="2">The sequence shown here is derived from an EMBL/GenBank/DDBJ whole genome shotgun (WGS) entry which is preliminary data.</text>
</comment>
<evidence type="ECO:0000256" key="1">
    <source>
        <dbReference type="SAM" id="MobiDB-lite"/>
    </source>
</evidence>
<evidence type="ECO:0000313" key="2">
    <source>
        <dbReference type="EMBL" id="TNN51748.1"/>
    </source>
</evidence>
<evidence type="ECO:0000313" key="3">
    <source>
        <dbReference type="Proteomes" id="UP000314294"/>
    </source>
</evidence>
<protein>
    <submittedName>
        <fullName evidence="2">Uncharacterized protein</fullName>
    </submittedName>
</protein>
<gene>
    <name evidence="2" type="ORF">EYF80_038039</name>
</gene>
<feature type="region of interest" description="Disordered" evidence="1">
    <location>
        <begin position="1"/>
        <end position="64"/>
    </location>
</feature>
<sequence length="96" mass="10001">MRRGMTHARAPEIQRRVGCKRSHVASPFNPEAKRAVGGSGVRKQSELLSGASKGEGVKGQTLAEQSRCTSETSLQGDAAAAGSGLDYIKAACRSEG</sequence>